<protein>
    <submittedName>
        <fullName evidence="1">Uncharacterized protein</fullName>
    </submittedName>
</protein>
<name>A0A376W2W2_ECOLX</name>
<dbReference type="EMBL" id="UGCV01000008">
    <property type="protein sequence ID" value="STJ18671.1"/>
    <property type="molecule type" value="Genomic_DNA"/>
</dbReference>
<proteinExistence type="predicted"/>
<organism evidence="1 2">
    <name type="scientific">Escherichia coli</name>
    <dbReference type="NCBI Taxonomy" id="562"/>
    <lineage>
        <taxon>Bacteria</taxon>
        <taxon>Pseudomonadati</taxon>
        <taxon>Pseudomonadota</taxon>
        <taxon>Gammaproteobacteria</taxon>
        <taxon>Enterobacterales</taxon>
        <taxon>Enterobacteriaceae</taxon>
        <taxon>Escherichia</taxon>
    </lineage>
</organism>
<reference evidence="1 2" key="1">
    <citation type="submission" date="2018-06" db="EMBL/GenBank/DDBJ databases">
        <authorList>
            <consortium name="Pathogen Informatics"/>
            <person name="Doyle S."/>
        </authorList>
    </citation>
    <scope>NUCLEOTIDE SEQUENCE [LARGE SCALE GENOMIC DNA]</scope>
    <source>
        <strain evidence="1 2">NCTC9081</strain>
    </source>
</reference>
<dbReference type="Proteomes" id="UP000254716">
    <property type="component" value="Unassembled WGS sequence"/>
</dbReference>
<evidence type="ECO:0000313" key="1">
    <source>
        <dbReference type="EMBL" id="STJ18671.1"/>
    </source>
</evidence>
<dbReference type="AlphaFoldDB" id="A0A376W2W2"/>
<gene>
    <name evidence="1" type="ORF">NCTC9081_04167</name>
</gene>
<evidence type="ECO:0000313" key="2">
    <source>
        <dbReference type="Proteomes" id="UP000254716"/>
    </source>
</evidence>
<accession>A0A376W2W2</accession>
<sequence>MSGFAQGLLAGFSTVDQAMTRRKELGLREAQLAQQQKNNERDFEFAQSQFEHNKDVDQRNFDYRAKVDDRNYTLQEREFNANQNYRECVAGDGTATTPVAEIQPATA</sequence>